<keyword evidence="1" id="KW-0175">Coiled coil</keyword>
<dbReference type="Gene3D" id="3.80.10.10">
    <property type="entry name" value="Ribonuclease Inhibitor"/>
    <property type="match status" value="1"/>
</dbReference>
<reference evidence="2 3" key="1">
    <citation type="journal article" date="2019" name="Nat. Ecol. Evol.">
        <title>Megaphylogeny resolves global patterns of mushroom evolution.</title>
        <authorList>
            <person name="Varga T."/>
            <person name="Krizsan K."/>
            <person name="Foldi C."/>
            <person name="Dima B."/>
            <person name="Sanchez-Garcia M."/>
            <person name="Sanchez-Ramirez S."/>
            <person name="Szollosi G.J."/>
            <person name="Szarkandi J.G."/>
            <person name="Papp V."/>
            <person name="Albert L."/>
            <person name="Andreopoulos W."/>
            <person name="Angelini C."/>
            <person name="Antonin V."/>
            <person name="Barry K.W."/>
            <person name="Bougher N.L."/>
            <person name="Buchanan P."/>
            <person name="Buyck B."/>
            <person name="Bense V."/>
            <person name="Catcheside P."/>
            <person name="Chovatia M."/>
            <person name="Cooper J."/>
            <person name="Damon W."/>
            <person name="Desjardin D."/>
            <person name="Finy P."/>
            <person name="Geml J."/>
            <person name="Haridas S."/>
            <person name="Hughes K."/>
            <person name="Justo A."/>
            <person name="Karasinski D."/>
            <person name="Kautmanova I."/>
            <person name="Kiss B."/>
            <person name="Kocsube S."/>
            <person name="Kotiranta H."/>
            <person name="LaButti K.M."/>
            <person name="Lechner B.E."/>
            <person name="Liimatainen K."/>
            <person name="Lipzen A."/>
            <person name="Lukacs Z."/>
            <person name="Mihaltcheva S."/>
            <person name="Morgado L.N."/>
            <person name="Niskanen T."/>
            <person name="Noordeloos M.E."/>
            <person name="Ohm R.A."/>
            <person name="Ortiz-Santana B."/>
            <person name="Ovrebo C."/>
            <person name="Racz N."/>
            <person name="Riley R."/>
            <person name="Savchenko A."/>
            <person name="Shiryaev A."/>
            <person name="Soop K."/>
            <person name="Spirin V."/>
            <person name="Szebenyi C."/>
            <person name="Tomsovsky M."/>
            <person name="Tulloss R.E."/>
            <person name="Uehling J."/>
            <person name="Grigoriev I.V."/>
            <person name="Vagvolgyi C."/>
            <person name="Papp T."/>
            <person name="Martin F.M."/>
            <person name="Miettinen O."/>
            <person name="Hibbett D.S."/>
            <person name="Nagy L.G."/>
        </authorList>
    </citation>
    <scope>NUCLEOTIDE SEQUENCE [LARGE SCALE GENOMIC DNA]</scope>
    <source>
        <strain evidence="2 3">CBS 962.96</strain>
    </source>
</reference>
<name>A0A4S8LV93_DENBC</name>
<protein>
    <submittedName>
        <fullName evidence="2">Uncharacterized protein</fullName>
    </submittedName>
</protein>
<organism evidence="2 3">
    <name type="scientific">Dendrothele bispora (strain CBS 962.96)</name>
    <dbReference type="NCBI Taxonomy" id="1314807"/>
    <lineage>
        <taxon>Eukaryota</taxon>
        <taxon>Fungi</taxon>
        <taxon>Dikarya</taxon>
        <taxon>Basidiomycota</taxon>
        <taxon>Agaricomycotina</taxon>
        <taxon>Agaricomycetes</taxon>
        <taxon>Agaricomycetidae</taxon>
        <taxon>Agaricales</taxon>
        <taxon>Agaricales incertae sedis</taxon>
        <taxon>Dendrothele</taxon>
    </lineage>
</organism>
<accession>A0A4S8LV93</accession>
<dbReference type="Gene3D" id="1.20.1280.50">
    <property type="match status" value="1"/>
</dbReference>
<evidence type="ECO:0000256" key="1">
    <source>
        <dbReference type="SAM" id="Coils"/>
    </source>
</evidence>
<proteinExistence type="predicted"/>
<feature type="coiled-coil region" evidence="1">
    <location>
        <begin position="55"/>
        <end position="82"/>
    </location>
</feature>
<gene>
    <name evidence="2" type="ORF">K435DRAFT_840238</name>
</gene>
<dbReference type="EMBL" id="ML179248">
    <property type="protein sequence ID" value="THU93492.1"/>
    <property type="molecule type" value="Genomic_DNA"/>
</dbReference>
<evidence type="ECO:0000313" key="3">
    <source>
        <dbReference type="Proteomes" id="UP000297245"/>
    </source>
</evidence>
<keyword evidence="3" id="KW-1185">Reference proteome</keyword>
<dbReference type="SUPFAM" id="SSF52047">
    <property type="entry name" value="RNI-like"/>
    <property type="match status" value="1"/>
</dbReference>
<dbReference type="InterPro" id="IPR032675">
    <property type="entry name" value="LRR_dom_sf"/>
</dbReference>
<dbReference type="OrthoDB" id="3365698at2759"/>
<dbReference type="Proteomes" id="UP000297245">
    <property type="component" value="Unassembled WGS sequence"/>
</dbReference>
<dbReference type="AlphaFoldDB" id="A0A4S8LV93"/>
<sequence length="564" mass="63567">MDFECPQCHFVAGRTSTRVEDLSPAALQLLKSNKKPTETVASNFREYHTQAKTALREIDTQIARLRASLELLMEERRRLDSIESSYKSILHPIRAMPDEILGEIFLHCVPHSSKLTRRSHPTNSLHTTEWMPWVLGQVCSRWRTLSTASPQLWSYVGFTIPSPGPGGINDKKSTYMLWLLSLQLQRSTPQPITLHITADAVYHNHPALIVICAHSFRWKKARLTLSFQSFQSLIPASLPSLEILIVSIKASPNSTIPADAVIDAFQNAPRLHDVTVHQLPQFPSKIRLPWSQIQLLRCMDKFRITHNEDYLKALTQTPHVKALSCACYWSNRVESLAVTRLELEQLLTLSVLVLPLTQPERNSLAQLLHPLTLPVLKELRVGGELTSDSVDALSNLFSRSRSMITLQVLSLDLTKLSCTDMIRLLVTVPSLRSLSIGGGWVTDEILTTLCDKSASGDRWTVLPELCDLGCFGGRKWSEDKLFEVVKSRFRHEIETPIDGLKVNVKKEDDQGERVSVEAIHTITKLLKLRLPAGTRAAFNVEKWDELCKDGLTIDWMAGSSPWTI</sequence>
<evidence type="ECO:0000313" key="2">
    <source>
        <dbReference type="EMBL" id="THU93492.1"/>
    </source>
</evidence>